<accession>W4VKZ0</accession>
<protein>
    <submittedName>
        <fullName evidence="1">Uncharacterized protein</fullName>
    </submittedName>
</protein>
<dbReference type="EMBL" id="BAVS01000016">
    <property type="protein sequence ID" value="GAE93887.1"/>
    <property type="molecule type" value="Genomic_DNA"/>
</dbReference>
<evidence type="ECO:0000313" key="2">
    <source>
        <dbReference type="Proteomes" id="UP000019102"/>
    </source>
</evidence>
<dbReference type="STRING" id="1298598.JCM21714_2999"/>
<comment type="caution">
    <text evidence="1">The sequence shown here is derived from an EMBL/GenBank/DDBJ whole genome shotgun (WGS) entry which is preliminary data.</text>
</comment>
<dbReference type="AlphaFoldDB" id="W4VKZ0"/>
<keyword evidence="2" id="KW-1185">Reference proteome</keyword>
<dbReference type="RefSeq" id="WP_035724359.1">
    <property type="nucleotide sequence ID" value="NZ_BAVS01000016.1"/>
</dbReference>
<dbReference type="OrthoDB" id="2963966at2"/>
<gene>
    <name evidence="1" type="ORF">JCM21714_2999</name>
</gene>
<evidence type="ECO:0000313" key="1">
    <source>
        <dbReference type="EMBL" id="GAE93887.1"/>
    </source>
</evidence>
<sequence>MKHANPLHPPELKIKETQAGMIMQLIHEPKTLERPSTNDKLIQNHSIMYFQQLIMKKARAALRAKSLSIFKNDIAVEIEIVSVQSPNSLKLELVLKSIFDALNKSVITDDHLISNAQVWLYIGQKRYPKTKIHVRVEDLGTRENFHFSCEIPAIEKREAVTYNIASTMHRHASSAADIKMIEQAFSNLQTGSTKQHEICHILFLTSDHKKDVDNMLLMYIDILRKQGFLSRADNIGIGMYKRHVDKSDERVHINLVSK</sequence>
<name>W4VKZ0_9BACI</name>
<proteinExistence type="predicted"/>
<dbReference type="Proteomes" id="UP000019102">
    <property type="component" value="Unassembled WGS sequence"/>
</dbReference>
<organism evidence="1 2">
    <name type="scientific">Gracilibacillus boraciitolerans JCM 21714</name>
    <dbReference type="NCBI Taxonomy" id="1298598"/>
    <lineage>
        <taxon>Bacteria</taxon>
        <taxon>Bacillati</taxon>
        <taxon>Bacillota</taxon>
        <taxon>Bacilli</taxon>
        <taxon>Bacillales</taxon>
        <taxon>Bacillaceae</taxon>
        <taxon>Gracilibacillus</taxon>
    </lineage>
</organism>
<reference evidence="1 2" key="1">
    <citation type="journal article" date="2014" name="Genome Announc.">
        <title>Draft Genome Sequence of the Boron-Tolerant and Moderately Halotolerant Bacterium Gracilibacillus boraciitolerans JCM 21714T.</title>
        <authorList>
            <person name="Ahmed I."/>
            <person name="Oshima K."/>
            <person name="Suda W."/>
            <person name="Kitamura K."/>
            <person name="Iida T."/>
            <person name="Ohmori Y."/>
            <person name="Fujiwara T."/>
            <person name="Hattori M."/>
            <person name="Ohkuma M."/>
        </authorList>
    </citation>
    <scope>NUCLEOTIDE SEQUENCE [LARGE SCALE GENOMIC DNA]</scope>
    <source>
        <strain evidence="1 2">JCM 21714</strain>
    </source>
</reference>